<feature type="region of interest" description="Disordered" evidence="2">
    <location>
        <begin position="331"/>
        <end position="361"/>
    </location>
</feature>
<reference evidence="4" key="1">
    <citation type="submission" date="2019-04" db="EMBL/GenBank/DDBJ databases">
        <title>Sequencing of skin fungus with MAO and IRED activity.</title>
        <authorList>
            <person name="Marsaioli A.J."/>
            <person name="Bonatto J.M.C."/>
            <person name="Reis Junior O."/>
        </authorList>
    </citation>
    <scope>NUCLEOTIDE SEQUENCE</scope>
    <source>
        <strain evidence="4">30M1</strain>
    </source>
</reference>
<dbReference type="GO" id="GO:0036503">
    <property type="term" value="P:ERAD pathway"/>
    <property type="evidence" value="ECO:0007669"/>
    <property type="project" value="TreeGrafter"/>
</dbReference>
<feature type="compositionally biased region" description="Low complexity" evidence="2">
    <location>
        <begin position="84"/>
        <end position="93"/>
    </location>
</feature>
<organism evidence="4 5">
    <name type="scientific">Curvularia kusanoi</name>
    <name type="common">Cochliobolus kusanoi</name>
    <dbReference type="NCBI Taxonomy" id="90978"/>
    <lineage>
        <taxon>Eukaryota</taxon>
        <taxon>Fungi</taxon>
        <taxon>Dikarya</taxon>
        <taxon>Ascomycota</taxon>
        <taxon>Pezizomycotina</taxon>
        <taxon>Dothideomycetes</taxon>
        <taxon>Pleosporomycetidae</taxon>
        <taxon>Pleosporales</taxon>
        <taxon>Pleosporineae</taxon>
        <taxon>Pleosporaceae</taxon>
        <taxon>Curvularia</taxon>
    </lineage>
</organism>
<accession>A0A9P4W5W6</accession>
<dbReference type="Gene3D" id="1.10.8.10">
    <property type="entry name" value="DNA helicase RuvA subunit, C-terminal domain"/>
    <property type="match status" value="1"/>
</dbReference>
<dbReference type="CDD" id="cd01767">
    <property type="entry name" value="UBX"/>
    <property type="match status" value="1"/>
</dbReference>
<feature type="region of interest" description="Disordered" evidence="2">
    <location>
        <begin position="59"/>
        <end position="110"/>
    </location>
</feature>
<proteinExistence type="predicted"/>
<dbReference type="Pfam" id="PF14555">
    <property type="entry name" value="UBA_4"/>
    <property type="match status" value="1"/>
</dbReference>
<feature type="compositionally biased region" description="Polar residues" evidence="2">
    <location>
        <begin position="332"/>
        <end position="345"/>
    </location>
</feature>
<dbReference type="AlphaFoldDB" id="A0A9P4W5W6"/>
<dbReference type="InterPro" id="IPR050730">
    <property type="entry name" value="UBX_domain-protein"/>
</dbReference>
<dbReference type="PROSITE" id="PS50033">
    <property type="entry name" value="UBX"/>
    <property type="match status" value="1"/>
</dbReference>
<protein>
    <recommendedName>
        <fullName evidence="3">UBX domain-containing protein</fullName>
    </recommendedName>
</protein>
<dbReference type="SUPFAM" id="SSF54236">
    <property type="entry name" value="Ubiquitin-like"/>
    <property type="match status" value="1"/>
</dbReference>
<dbReference type="Pfam" id="PF00789">
    <property type="entry name" value="UBX"/>
    <property type="match status" value="1"/>
</dbReference>
<dbReference type="GO" id="GO:0005783">
    <property type="term" value="C:endoplasmic reticulum"/>
    <property type="evidence" value="ECO:0007669"/>
    <property type="project" value="TreeGrafter"/>
</dbReference>
<keyword evidence="5" id="KW-1185">Reference proteome</keyword>
<dbReference type="Gene3D" id="3.40.30.10">
    <property type="entry name" value="Glutaredoxin"/>
    <property type="match status" value="1"/>
</dbReference>
<evidence type="ECO:0000313" key="4">
    <source>
        <dbReference type="EMBL" id="KAF2997976.1"/>
    </source>
</evidence>
<dbReference type="EMBL" id="SWKU01000021">
    <property type="protein sequence ID" value="KAF2997976.1"/>
    <property type="molecule type" value="Genomic_DNA"/>
</dbReference>
<dbReference type="CDD" id="cd14273">
    <property type="entry name" value="UBA_TAP-C_like"/>
    <property type="match status" value="1"/>
</dbReference>
<evidence type="ECO:0000256" key="2">
    <source>
        <dbReference type="SAM" id="MobiDB-lite"/>
    </source>
</evidence>
<evidence type="ECO:0000259" key="3">
    <source>
        <dbReference type="PROSITE" id="PS50033"/>
    </source>
</evidence>
<evidence type="ECO:0000256" key="1">
    <source>
        <dbReference type="ARBA" id="ARBA00023054"/>
    </source>
</evidence>
<dbReference type="PANTHER" id="PTHR23322:SF1">
    <property type="entry name" value="FAS-ASSOCIATED FACTOR 2"/>
    <property type="match status" value="1"/>
</dbReference>
<dbReference type="SUPFAM" id="SSF46934">
    <property type="entry name" value="UBA-like"/>
    <property type="match status" value="1"/>
</dbReference>
<dbReference type="GO" id="GO:0043130">
    <property type="term" value="F:ubiquitin binding"/>
    <property type="evidence" value="ECO:0007669"/>
    <property type="project" value="TreeGrafter"/>
</dbReference>
<dbReference type="InterPro" id="IPR001012">
    <property type="entry name" value="UBX_dom"/>
</dbReference>
<dbReference type="SMART" id="SM00594">
    <property type="entry name" value="UAS"/>
    <property type="match status" value="1"/>
</dbReference>
<dbReference type="OrthoDB" id="1026733at2759"/>
<dbReference type="Gene3D" id="3.10.20.90">
    <property type="entry name" value="Phosphatidylinositol 3-kinase Catalytic Subunit, Chain A, domain 1"/>
    <property type="match status" value="1"/>
</dbReference>
<feature type="region of interest" description="Disordered" evidence="2">
    <location>
        <begin position="503"/>
        <end position="532"/>
    </location>
</feature>
<dbReference type="SUPFAM" id="SSF52833">
    <property type="entry name" value="Thioredoxin-like"/>
    <property type="match status" value="1"/>
</dbReference>
<dbReference type="SMART" id="SM00166">
    <property type="entry name" value="UBX"/>
    <property type="match status" value="1"/>
</dbReference>
<dbReference type="Proteomes" id="UP000801428">
    <property type="component" value="Unassembled WGS sequence"/>
</dbReference>
<dbReference type="PANTHER" id="PTHR23322">
    <property type="entry name" value="FAS-ASSOCIATED PROTEIN"/>
    <property type="match status" value="1"/>
</dbReference>
<comment type="caution">
    <text evidence="4">The sequence shown here is derived from an EMBL/GenBank/DDBJ whole genome shotgun (WGS) entry which is preliminary data.</text>
</comment>
<feature type="compositionally biased region" description="Acidic residues" evidence="2">
    <location>
        <begin position="516"/>
        <end position="532"/>
    </location>
</feature>
<dbReference type="InterPro" id="IPR006577">
    <property type="entry name" value="UAS"/>
</dbReference>
<gene>
    <name evidence="4" type="ORF">E8E13_006543</name>
</gene>
<dbReference type="InterPro" id="IPR036249">
    <property type="entry name" value="Thioredoxin-like_sf"/>
</dbReference>
<feature type="domain" description="UBX" evidence="3">
    <location>
        <begin position="410"/>
        <end position="496"/>
    </location>
</feature>
<sequence length="532" mass="57967">MADEVDIGSLTSDQQLALQQFMAVTDQELKNAIPLLQRCQWNVQIAIARFFDGEPAEDPVAAAAAAQPPSDTRRAENLMNGLGSSRASSTSSVRRARIEPAPRVVPQPESQVDSQAPLVFTLLWAPVGLLYSLLARYFRFVGYLLPFIPRAWGRLTASNIRSPPSRRSAGRRPLSPRDTAARFIREFSEEYGPNELPFHEGGYASAFDLAKKELKFLLVVLVSPEHDLTAPFIANTLLSPEVVSFLRDPANNILLWAGSVADSEPYSVSAALNCTKHPFSALIVHTPSVSAGAMGIAARLAGPLTPTQYLAKLRAAMSSHTEALNRVRAQRAEQNASRSIRSAQDSAYERSLATDRERKRKAQEAEAAAKAAEKAAQEAAAAAERYAANLAAWKRHRAAAIHPEPPATADPKSVVRISIRLPDAQRVVRRFNAADGIEEVYAFVECFEVLQQQQTGEEARDGGADAALPVVDEGFKHEYGFRLVSPMPREVFEVEEGGTVGSRIGRSGNLIVEMGGGDDDDDDDDDDDEGRR</sequence>
<name>A0A9P4W5W6_CURKU</name>
<evidence type="ECO:0000313" key="5">
    <source>
        <dbReference type="Proteomes" id="UP000801428"/>
    </source>
</evidence>
<dbReference type="InterPro" id="IPR009060">
    <property type="entry name" value="UBA-like_sf"/>
</dbReference>
<keyword evidence="1" id="KW-0175">Coiled coil</keyword>
<dbReference type="InterPro" id="IPR029071">
    <property type="entry name" value="Ubiquitin-like_domsf"/>
</dbReference>